<proteinExistence type="predicted"/>
<organism evidence="1 2">
    <name type="scientific">Prevotella heparinolytica</name>
    <dbReference type="NCBI Taxonomy" id="28113"/>
    <lineage>
        <taxon>Bacteria</taxon>
        <taxon>Pseudomonadati</taxon>
        <taxon>Bacteroidota</taxon>
        <taxon>Bacteroidia</taxon>
        <taxon>Bacteroidales</taxon>
        <taxon>Bacteroidaceae</taxon>
        <taxon>Bacteroides</taxon>
    </lineage>
</organism>
<sequence length="37" mass="4486">MRYAKCDAKPKNRHEKGFVSHFVFLRFPPSDFLFIKK</sequence>
<evidence type="ECO:0000313" key="1">
    <source>
        <dbReference type="EMBL" id="VFB14326.1"/>
    </source>
</evidence>
<dbReference type="AlphaFoldDB" id="A0A449I4I5"/>
<dbReference type="EMBL" id="CAACYH010000004">
    <property type="protein sequence ID" value="VFB14326.1"/>
    <property type="molecule type" value="Genomic_DNA"/>
</dbReference>
<evidence type="ECO:0000313" key="2">
    <source>
        <dbReference type="Proteomes" id="UP000396835"/>
    </source>
</evidence>
<accession>A0A449I4I5</accession>
<gene>
    <name evidence="1" type="ORF">NCTC7812_01875</name>
</gene>
<name>A0A449I4I5_9BACE</name>
<protein>
    <submittedName>
        <fullName evidence="1">Uncharacterized protein</fullName>
    </submittedName>
</protein>
<reference evidence="1 2" key="1">
    <citation type="submission" date="2019-02" db="EMBL/GenBank/DDBJ databases">
        <authorList>
            <consortium name="Pathogen Informatics"/>
        </authorList>
    </citation>
    <scope>NUCLEOTIDE SEQUENCE [LARGE SCALE GENOMIC DNA]</scope>
    <source>
        <strain evidence="1 2">3012STDY7078512</strain>
    </source>
</reference>
<dbReference type="Proteomes" id="UP000396835">
    <property type="component" value="Unassembled WGS sequence"/>
</dbReference>